<accession>A0A7W7MSB9</accession>
<protein>
    <submittedName>
        <fullName evidence="1">Uncharacterized protein</fullName>
    </submittedName>
</protein>
<dbReference type="AlphaFoldDB" id="A0A7W7MSB9"/>
<dbReference type="Proteomes" id="UP000578112">
    <property type="component" value="Unassembled WGS sequence"/>
</dbReference>
<organism evidence="1 2">
    <name type="scientific">Actinoplanes digitatis</name>
    <dbReference type="NCBI Taxonomy" id="1868"/>
    <lineage>
        <taxon>Bacteria</taxon>
        <taxon>Bacillati</taxon>
        <taxon>Actinomycetota</taxon>
        <taxon>Actinomycetes</taxon>
        <taxon>Micromonosporales</taxon>
        <taxon>Micromonosporaceae</taxon>
        <taxon>Actinoplanes</taxon>
    </lineage>
</organism>
<name>A0A7W7MSB9_9ACTN</name>
<sequence>MPPERPREVGSEFHWDPAALLGADQGGGLPRWLPSRHALFATGCGALIAALHQLPPGGRLHMPSYFCMGVAEALSAEAPIGWYRHLPDERGPSFETLLAEPGDVVLAQNLFGRDVRDPWDAWRDRHPGVDVVEDHSHDPFSAWARESTAAYAVASLRKTLPLPDGGLLWSPAGLDLPRPRGEESPGAQLKLAAMLLKSAWLDGRPIGKDGFRALQQQGEYALLGSAGPANAVTVATLPLLDVAGLRATSTGNVRALLDVLPERCPAWSVLTGGPADAAPFRVQLLCPSEETRDALRDHLAGHGIFAPVHWHQDRAGLWSGDEEAADLAQRMLTVPVDHRCDSDDIRRIADVLAAFAPASAPAR</sequence>
<proteinExistence type="predicted"/>
<dbReference type="InterPro" id="IPR015422">
    <property type="entry name" value="PyrdxlP-dep_Trfase_small"/>
</dbReference>
<comment type="caution">
    <text evidence="1">The sequence shown here is derived from an EMBL/GenBank/DDBJ whole genome shotgun (WGS) entry which is preliminary data.</text>
</comment>
<evidence type="ECO:0000313" key="1">
    <source>
        <dbReference type="EMBL" id="MBB4765171.1"/>
    </source>
</evidence>
<keyword evidence="2" id="KW-1185">Reference proteome</keyword>
<dbReference type="RefSeq" id="WP_184996263.1">
    <property type="nucleotide sequence ID" value="NZ_BOMK01000031.1"/>
</dbReference>
<evidence type="ECO:0000313" key="2">
    <source>
        <dbReference type="Proteomes" id="UP000578112"/>
    </source>
</evidence>
<gene>
    <name evidence="1" type="ORF">BJ971_005727</name>
</gene>
<dbReference type="Gene3D" id="3.90.1150.10">
    <property type="entry name" value="Aspartate Aminotransferase, domain 1"/>
    <property type="match status" value="1"/>
</dbReference>
<dbReference type="EMBL" id="JACHNH010000001">
    <property type="protein sequence ID" value="MBB4765171.1"/>
    <property type="molecule type" value="Genomic_DNA"/>
</dbReference>
<reference evidence="1 2" key="1">
    <citation type="submission" date="2020-08" db="EMBL/GenBank/DDBJ databases">
        <title>Sequencing the genomes of 1000 actinobacteria strains.</title>
        <authorList>
            <person name="Klenk H.-P."/>
        </authorList>
    </citation>
    <scope>NUCLEOTIDE SEQUENCE [LARGE SCALE GENOMIC DNA]</scope>
    <source>
        <strain evidence="1 2">DSM 43149</strain>
    </source>
</reference>